<feature type="region of interest" description="Disordered" evidence="1">
    <location>
        <begin position="164"/>
        <end position="225"/>
    </location>
</feature>
<evidence type="ECO:0000256" key="1">
    <source>
        <dbReference type="SAM" id="MobiDB-lite"/>
    </source>
</evidence>
<feature type="compositionally biased region" description="Polar residues" evidence="1">
    <location>
        <begin position="205"/>
        <end position="215"/>
    </location>
</feature>
<organism evidence="2">
    <name type="scientific">Timema shepardi</name>
    <name type="common">Walking stick</name>
    <dbReference type="NCBI Taxonomy" id="629360"/>
    <lineage>
        <taxon>Eukaryota</taxon>
        <taxon>Metazoa</taxon>
        <taxon>Ecdysozoa</taxon>
        <taxon>Arthropoda</taxon>
        <taxon>Hexapoda</taxon>
        <taxon>Insecta</taxon>
        <taxon>Pterygota</taxon>
        <taxon>Neoptera</taxon>
        <taxon>Polyneoptera</taxon>
        <taxon>Phasmatodea</taxon>
        <taxon>Timematodea</taxon>
        <taxon>Timematoidea</taxon>
        <taxon>Timematidae</taxon>
        <taxon>Timema</taxon>
    </lineage>
</organism>
<accession>A0A7R9AXU7</accession>
<dbReference type="EMBL" id="OC002970">
    <property type="protein sequence ID" value="CAD7262626.1"/>
    <property type="molecule type" value="Genomic_DNA"/>
</dbReference>
<proteinExistence type="predicted"/>
<gene>
    <name evidence="2" type="ORF">TSIB3V08_LOCUS6728</name>
</gene>
<feature type="region of interest" description="Disordered" evidence="1">
    <location>
        <begin position="25"/>
        <end position="49"/>
    </location>
</feature>
<sequence>MTTQQLHCKYSPQLSNYTVSTPPQLSNYTASTPPQLSNYTVSTPPQLSNYTVSTPPQLSNYTVSTPPQLSNYTVSTPPQLSNYTVSTPPQLSNYTVSTPPQLGNYTVSTPSQLSNYTVSTPPQLSNYTVSTPRQLSNYTMGISLGRCCFVDICCCCCESEPPPPHHGPPPHHHGPPPHHHGPPPHHHGPPPHHHDVHPTEVRASISRSSTLQSIERITPRPCDNPKSTSVVIVQLSAAAVFVIAPAAPIGRHNNYSPRGYSVNRERAVSGFGYLSHDDQVWNLEALPPPLSAASPDGSLRDMQDLRGPLDALPQAAPGTSGELNTNFRVESSGVRIGRTISGSSTIDIETPSPCADSDSERDIDTVMRKMMPHYFDLNI</sequence>
<evidence type="ECO:0000313" key="2">
    <source>
        <dbReference type="EMBL" id="CAD7262626.1"/>
    </source>
</evidence>
<feature type="compositionally biased region" description="Basic residues" evidence="1">
    <location>
        <begin position="168"/>
        <end position="191"/>
    </location>
</feature>
<protein>
    <submittedName>
        <fullName evidence="2">Uncharacterized protein</fullName>
    </submittedName>
</protein>
<reference evidence="2" key="1">
    <citation type="submission" date="2020-11" db="EMBL/GenBank/DDBJ databases">
        <authorList>
            <person name="Tran Van P."/>
        </authorList>
    </citation>
    <scope>NUCLEOTIDE SEQUENCE</scope>
</reference>
<dbReference type="AlphaFoldDB" id="A0A7R9AXU7"/>
<name>A0A7R9AXU7_TIMSH</name>